<sequence length="619" mass="68331">MASELPPSARLENVLQYLLKHQPSIQSSWHCGYHQNPEWVLESYIWSKLESLHQMLCPRPAIPRLPSDILNDVDAVIAYRNSHNLLTSSTSITPGVILQQSADSSSLRLSCWKGDITTLTDITAIVNAANAQLEGCFRPEHRCTDNVIHAAAGPRLRDACHSLIEDQGHIEPVGSAKVTPGFLLPASWVLHTVGPQLHRSQKLQPYHKAQLASCYKSCLDAAESLPALEDGRKVVAFCCISTGLFAFPSEIAAEIAVGTVASWYKEHPDTTITQIIFDTFLEKDWMLYQQKLAQLKKSIPENLTPSPQPSSQPSQALQVSSQIPNAAVTKARTWINEASNLIISAGAGLSAATGLDYTSTALFDKHFHAFTAKGLRRLYDVFGHVDWDSPGQKWGYYFLHLNMVRSWPTSPVYNTLRELVGRFPSKYFIRTTNADGFFLKNGFDPEFISTPQGQYRFLQCFNKCRPDAVFPSDPLVDAALPFIDPVTQVLTDSTKIPHCPFCGGEATICVRGGHYFNAGPFRAQNMKWDRFLKGLDGYQLGERDGSATTVILELGVGLNTPGVLRWPNENLVIGSESRGFRLIRVGMGASGCVPWELEEQDLAVGVSADIKTALDLLTS</sequence>
<comment type="cofactor">
    <cofactor evidence="1">
        <name>Zn(2+)</name>
        <dbReference type="ChEBI" id="CHEBI:29105"/>
    </cofactor>
</comment>
<dbReference type="InterPro" id="IPR002589">
    <property type="entry name" value="Macro_dom"/>
</dbReference>
<reference evidence="8" key="1">
    <citation type="journal article" date="2017" name="Nat. Microbiol.">
        <title>Global analysis of biosynthetic gene clusters reveals vast potential of secondary metabolite production in Penicillium species.</title>
        <authorList>
            <person name="Nielsen J.C."/>
            <person name="Grijseels S."/>
            <person name="Prigent S."/>
            <person name="Ji B."/>
            <person name="Dainat J."/>
            <person name="Nielsen K.F."/>
            <person name="Frisvad J.C."/>
            <person name="Workman M."/>
            <person name="Nielsen J."/>
        </authorList>
    </citation>
    <scope>NUCLEOTIDE SEQUENCE [LARGE SCALE GENOMIC DNA]</scope>
    <source>
        <strain evidence="8">IBT 4502</strain>
    </source>
</reference>
<dbReference type="Proteomes" id="UP000191408">
    <property type="component" value="Unassembled WGS sequence"/>
</dbReference>
<dbReference type="Gene3D" id="3.40.220.10">
    <property type="entry name" value="Leucine Aminopeptidase, subunit E, domain 1"/>
    <property type="match status" value="1"/>
</dbReference>
<dbReference type="PANTHER" id="PTHR11106">
    <property type="entry name" value="GANGLIOSIDE INDUCED DIFFERENTIATION ASSOCIATED PROTEIN 2-RELATED"/>
    <property type="match status" value="1"/>
</dbReference>
<dbReference type="AlphaFoldDB" id="A0A1V6NNS5"/>
<evidence type="ECO:0000313" key="8">
    <source>
        <dbReference type="Proteomes" id="UP000191408"/>
    </source>
</evidence>
<dbReference type="SUPFAM" id="SSF52949">
    <property type="entry name" value="Macro domain-like"/>
    <property type="match status" value="1"/>
</dbReference>
<evidence type="ECO:0000256" key="5">
    <source>
        <dbReference type="ARBA" id="ARBA00023295"/>
    </source>
</evidence>
<keyword evidence="4" id="KW-0862">Zinc</keyword>
<evidence type="ECO:0000313" key="7">
    <source>
        <dbReference type="EMBL" id="OQD66217.1"/>
    </source>
</evidence>
<dbReference type="PANTHER" id="PTHR11106:SF121">
    <property type="entry name" value="ADP-RIBOSE 1''-PHOSPHATE PHOSPHATASE"/>
    <property type="match status" value="1"/>
</dbReference>
<comment type="caution">
    <text evidence="7">The sequence shown here is derived from an EMBL/GenBank/DDBJ whole genome shotgun (WGS) entry which is preliminary data.</text>
</comment>
<dbReference type="GO" id="GO:0046872">
    <property type="term" value="F:metal ion binding"/>
    <property type="evidence" value="ECO:0007669"/>
    <property type="project" value="UniProtKB-KW"/>
</dbReference>
<name>A0A1V6NNS5_PENPO</name>
<dbReference type="GO" id="GO:0016798">
    <property type="term" value="F:hydrolase activity, acting on glycosyl bonds"/>
    <property type="evidence" value="ECO:0007669"/>
    <property type="project" value="UniProtKB-KW"/>
</dbReference>
<keyword evidence="8" id="KW-1185">Reference proteome</keyword>
<dbReference type="InterPro" id="IPR043472">
    <property type="entry name" value="Macro_dom-like"/>
</dbReference>
<dbReference type="EMBL" id="MDYM01000005">
    <property type="protein sequence ID" value="OQD66217.1"/>
    <property type="molecule type" value="Genomic_DNA"/>
</dbReference>
<dbReference type="OrthoDB" id="6077599at2759"/>
<dbReference type="SUPFAM" id="SSF52467">
    <property type="entry name" value="DHS-like NAD/FAD-binding domain"/>
    <property type="match status" value="1"/>
</dbReference>
<keyword evidence="5" id="KW-0326">Glycosidase</keyword>
<evidence type="ECO:0000256" key="4">
    <source>
        <dbReference type="ARBA" id="ARBA00022833"/>
    </source>
</evidence>
<evidence type="ECO:0000256" key="2">
    <source>
        <dbReference type="ARBA" id="ARBA00022723"/>
    </source>
</evidence>
<protein>
    <recommendedName>
        <fullName evidence="6">Macro domain-containing protein</fullName>
    </recommendedName>
</protein>
<proteinExistence type="predicted"/>
<dbReference type="STRING" id="60169.A0A1V6NNS5"/>
<dbReference type="CDD" id="cd02908">
    <property type="entry name" value="Macro_OAADPr_deacetylase"/>
    <property type="match status" value="1"/>
</dbReference>
<evidence type="ECO:0000256" key="1">
    <source>
        <dbReference type="ARBA" id="ARBA00001947"/>
    </source>
</evidence>
<evidence type="ECO:0000259" key="6">
    <source>
        <dbReference type="PROSITE" id="PS51154"/>
    </source>
</evidence>
<feature type="domain" description="Macro" evidence="6">
    <location>
        <begin position="96"/>
        <end position="296"/>
    </location>
</feature>
<dbReference type="InterPro" id="IPR029035">
    <property type="entry name" value="DHS-like_NAD/FAD-binding_dom"/>
</dbReference>
<dbReference type="SMART" id="SM00506">
    <property type="entry name" value="A1pp"/>
    <property type="match status" value="1"/>
</dbReference>
<keyword evidence="3" id="KW-0378">Hydrolase</keyword>
<evidence type="ECO:0000256" key="3">
    <source>
        <dbReference type="ARBA" id="ARBA00022801"/>
    </source>
</evidence>
<dbReference type="PROSITE" id="PS51154">
    <property type="entry name" value="MACRO"/>
    <property type="match status" value="1"/>
</dbReference>
<keyword evidence="2" id="KW-0479">Metal-binding</keyword>
<organism evidence="7 8">
    <name type="scientific">Penicillium polonicum</name>
    <dbReference type="NCBI Taxonomy" id="60169"/>
    <lineage>
        <taxon>Eukaryota</taxon>
        <taxon>Fungi</taxon>
        <taxon>Dikarya</taxon>
        <taxon>Ascomycota</taxon>
        <taxon>Pezizomycotina</taxon>
        <taxon>Eurotiomycetes</taxon>
        <taxon>Eurotiomycetidae</taxon>
        <taxon>Eurotiales</taxon>
        <taxon>Aspergillaceae</taxon>
        <taxon>Penicillium</taxon>
    </lineage>
</organism>
<accession>A0A1V6NNS5</accession>
<gene>
    <name evidence="7" type="ORF">PENPOL_c005G06639</name>
</gene>
<dbReference type="Pfam" id="PF01661">
    <property type="entry name" value="Macro"/>
    <property type="match status" value="1"/>
</dbReference>